<feature type="domain" description="HTH rpiR-type" evidence="1">
    <location>
        <begin position="1"/>
        <end position="77"/>
    </location>
</feature>
<dbReference type="InterPro" id="IPR009057">
    <property type="entry name" value="Homeodomain-like_sf"/>
</dbReference>
<dbReference type="PANTHER" id="PTHR30514">
    <property type="entry name" value="GLUCOKINASE"/>
    <property type="match status" value="1"/>
</dbReference>
<keyword evidence="3" id="KW-1185">Reference proteome</keyword>
<name>A0ABU5C362_9BACI</name>
<dbReference type="PROSITE" id="PS51071">
    <property type="entry name" value="HTH_RPIR"/>
    <property type="match status" value="1"/>
</dbReference>
<dbReference type="Proteomes" id="UP001281447">
    <property type="component" value="Unassembled WGS sequence"/>
</dbReference>
<dbReference type="Pfam" id="PF01418">
    <property type="entry name" value="HTH_6"/>
    <property type="match status" value="1"/>
</dbReference>
<comment type="caution">
    <text evidence="2">The sequence shown here is derived from an EMBL/GenBank/DDBJ whole genome shotgun (WGS) entry which is preliminary data.</text>
</comment>
<dbReference type="InterPro" id="IPR036388">
    <property type="entry name" value="WH-like_DNA-bd_sf"/>
</dbReference>
<dbReference type="PANTHER" id="PTHR30514:SF1">
    <property type="entry name" value="HTH-TYPE TRANSCRIPTIONAL REGULATOR HEXR-RELATED"/>
    <property type="match status" value="1"/>
</dbReference>
<proteinExistence type="predicted"/>
<evidence type="ECO:0000313" key="3">
    <source>
        <dbReference type="Proteomes" id="UP001281447"/>
    </source>
</evidence>
<dbReference type="SUPFAM" id="SSF46689">
    <property type="entry name" value="Homeodomain-like"/>
    <property type="match status" value="1"/>
</dbReference>
<dbReference type="InterPro" id="IPR047640">
    <property type="entry name" value="RpiR-like"/>
</dbReference>
<reference evidence="2 3" key="1">
    <citation type="submission" date="2023-10" db="EMBL/GenBank/DDBJ databases">
        <title>Virgibacillus halophilus 5B73C genome.</title>
        <authorList>
            <person name="Miliotis G."/>
            <person name="Sengupta P."/>
            <person name="Hameed A."/>
            <person name="Chuvochina M."/>
            <person name="Mcdonagh F."/>
            <person name="Simpson A.C."/>
            <person name="Singh N.K."/>
            <person name="Rekha P.D."/>
            <person name="Raman K."/>
            <person name="Hugenholtz P."/>
            <person name="Venkateswaran K."/>
        </authorList>
    </citation>
    <scope>NUCLEOTIDE SEQUENCE [LARGE SCALE GENOMIC DNA]</scope>
    <source>
        <strain evidence="2 3">5B73C</strain>
    </source>
</reference>
<organism evidence="2 3">
    <name type="scientific">Tigheibacillus halophilus</name>
    <dbReference type="NCBI Taxonomy" id="361280"/>
    <lineage>
        <taxon>Bacteria</taxon>
        <taxon>Bacillati</taxon>
        <taxon>Bacillota</taxon>
        <taxon>Bacilli</taxon>
        <taxon>Bacillales</taxon>
        <taxon>Bacillaceae</taxon>
        <taxon>Tigheibacillus</taxon>
    </lineage>
</organism>
<protein>
    <recommendedName>
        <fullName evidence="1">HTH rpiR-type domain-containing protein</fullName>
    </recommendedName>
</protein>
<gene>
    <name evidence="2" type="ORF">RWE15_03960</name>
</gene>
<dbReference type="Gene3D" id="1.10.10.10">
    <property type="entry name" value="Winged helix-like DNA-binding domain superfamily/Winged helix DNA-binding domain"/>
    <property type="match status" value="1"/>
</dbReference>
<evidence type="ECO:0000259" key="1">
    <source>
        <dbReference type="PROSITE" id="PS51071"/>
    </source>
</evidence>
<dbReference type="EMBL" id="JAWDIP010000003">
    <property type="protein sequence ID" value="MDY0393755.1"/>
    <property type="molecule type" value="Genomic_DNA"/>
</dbReference>
<accession>A0ABU5C362</accession>
<evidence type="ECO:0000313" key="2">
    <source>
        <dbReference type="EMBL" id="MDY0393755.1"/>
    </source>
</evidence>
<dbReference type="InterPro" id="IPR000281">
    <property type="entry name" value="HTH_RpiR"/>
</dbReference>
<sequence>MHFDERIRKFEYKFNDTDDQVIEYILEHRSEISNISIQNLANKLYTVPNTIMRLSKKLGYRGFSHLKTSLKDEFESRDIQKKNSTYHHVQKTFELIDEELMVTVAKLIKEAKHVLFFAVGDNADLCNIIVNNLRVAKKRISLFLTPP</sequence>